<gene>
    <name evidence="2" type="ORF">CCAP1982_LOCUS1316</name>
</gene>
<comment type="caution">
    <text evidence="2">The sequence shown here is derived from an EMBL/GenBank/DDBJ whole genome shotgun (WGS) entry which is preliminary data.</text>
</comment>
<reference evidence="2" key="1">
    <citation type="submission" date="2020-11" db="EMBL/GenBank/DDBJ databases">
        <authorList>
            <person name="Whitehead M."/>
        </authorList>
    </citation>
    <scope>NUCLEOTIDE SEQUENCE</scope>
    <source>
        <strain evidence="2">EGII</strain>
    </source>
</reference>
<keyword evidence="3" id="KW-1185">Reference proteome</keyword>
<dbReference type="Proteomes" id="UP000606786">
    <property type="component" value="Unassembled WGS sequence"/>
</dbReference>
<dbReference type="EMBL" id="CAJHJT010000001">
    <property type="protein sequence ID" value="CAD6992460.1"/>
    <property type="molecule type" value="Genomic_DNA"/>
</dbReference>
<name>A0A811U261_CERCA</name>
<evidence type="ECO:0000313" key="3">
    <source>
        <dbReference type="Proteomes" id="UP000606786"/>
    </source>
</evidence>
<evidence type="ECO:0000313" key="2">
    <source>
        <dbReference type="EMBL" id="CAD6992460.1"/>
    </source>
</evidence>
<protein>
    <submittedName>
        <fullName evidence="2">(Mediterranean fruit fly) hypothetical protein</fullName>
    </submittedName>
</protein>
<evidence type="ECO:0000259" key="1">
    <source>
        <dbReference type="Pfam" id="PF10517"/>
    </source>
</evidence>
<dbReference type="AlphaFoldDB" id="A0A811U261"/>
<dbReference type="OrthoDB" id="2448405at2759"/>
<sequence>MTQTRPSHAKHALIIENEKSICSPFEVLLFFKWQSLLEWKCDENDPPILQAHNNTNIILRLPMGKRIKDIRWLSVWCRRFTRTAKIFTTLCGHV</sequence>
<accession>A0A811U261</accession>
<organism evidence="2 3">
    <name type="scientific">Ceratitis capitata</name>
    <name type="common">Mediterranean fruit fly</name>
    <name type="synonym">Tephritis capitata</name>
    <dbReference type="NCBI Taxonomy" id="7213"/>
    <lineage>
        <taxon>Eukaryota</taxon>
        <taxon>Metazoa</taxon>
        <taxon>Ecdysozoa</taxon>
        <taxon>Arthropoda</taxon>
        <taxon>Hexapoda</taxon>
        <taxon>Insecta</taxon>
        <taxon>Pterygota</taxon>
        <taxon>Neoptera</taxon>
        <taxon>Endopterygota</taxon>
        <taxon>Diptera</taxon>
        <taxon>Brachycera</taxon>
        <taxon>Muscomorpha</taxon>
        <taxon>Tephritoidea</taxon>
        <taxon>Tephritidae</taxon>
        <taxon>Ceratitis</taxon>
        <taxon>Ceratitis</taxon>
    </lineage>
</organism>
<proteinExistence type="predicted"/>
<dbReference type="Pfam" id="PF10517">
    <property type="entry name" value="DM13"/>
    <property type="match status" value="1"/>
</dbReference>
<feature type="domain" description="DM13" evidence="1">
    <location>
        <begin position="48"/>
        <end position="82"/>
    </location>
</feature>
<dbReference type="InterPro" id="IPR019545">
    <property type="entry name" value="DM13_domain"/>
</dbReference>